<sequence length="501" mass="50127">MLFESDNEENKMNEIEKVAKPVTWFMAFLLTVFAAGCGGSSSGTVAVSPAAPKVSYTIPAANATGVATNSKVTATFSKDMAPATITTSSFTLVNTTLGGMAVTGAVVYDIATKTAIFTPTSTLPASSLLTAKISTAVTDAAGDAMAVAKTWSFTTGATADTTPPTVSSTVPADLATGVALNATVSAFFSEAMDPLTINATTITLMQGATPVAGTVSYVSANASFGTSAVFKPASNLAASTAYTVTVTTGVKDLAGNALAVAKTWGFTTGTTVAAGPALVLLGTAANYAILAKTGVSTVPTSVVTGNVGVSPVARTYLTGWSETYDVTDTYATSPQVVSPGKLYAADLVGGTTSADLGTAVLDMGTAYTDAAGRTATSAATTNVGAGTLTSLTLTPGVYEWGSAVSIPTDLTLNGSSTDVWIFKVAGTLDMAAAKNVILSGGALPQNIFWQVSGAVTIGAGSHFAGIILGQTSITFNNLSSINGRLLAQTAVVLDATTVTQP</sequence>
<proteinExistence type="inferred from homology"/>
<dbReference type="InterPro" id="IPR014755">
    <property type="entry name" value="Cu-Rt/internalin_Ig-like"/>
</dbReference>
<evidence type="ECO:0000256" key="1">
    <source>
        <dbReference type="ARBA" id="ARBA00005445"/>
    </source>
</evidence>
<dbReference type="Pfam" id="PF11999">
    <property type="entry name" value="Ice_binding"/>
    <property type="match status" value="1"/>
</dbReference>
<reference evidence="4" key="1">
    <citation type="submission" date="2016-10" db="EMBL/GenBank/DDBJ databases">
        <title>Sequence of Gallionella enrichment culture.</title>
        <authorList>
            <person name="Poehlein A."/>
            <person name="Muehling M."/>
            <person name="Daniel R."/>
        </authorList>
    </citation>
    <scope>NUCLEOTIDE SEQUENCE</scope>
</reference>
<protein>
    <recommendedName>
        <fullName evidence="3">SbsA Ig-like domain-containing protein</fullName>
    </recommendedName>
</protein>
<gene>
    <name evidence="4" type="ORF">GALL_123610</name>
</gene>
<keyword evidence="2" id="KW-0732">Signal</keyword>
<name>A0A1J5SAQ2_9ZZZZ</name>
<dbReference type="Pfam" id="PF13205">
    <property type="entry name" value="Big_5"/>
    <property type="match status" value="2"/>
</dbReference>
<dbReference type="InterPro" id="IPR021884">
    <property type="entry name" value="Ice-bd_prot"/>
</dbReference>
<comment type="similarity">
    <text evidence="1">Belongs to the ice-binding protein family.</text>
</comment>
<evidence type="ECO:0000313" key="4">
    <source>
        <dbReference type="EMBL" id="OIR05617.1"/>
    </source>
</evidence>
<comment type="caution">
    <text evidence="4">The sequence shown here is derived from an EMBL/GenBank/DDBJ whole genome shotgun (WGS) entry which is preliminary data.</text>
</comment>
<evidence type="ECO:0000259" key="3">
    <source>
        <dbReference type="Pfam" id="PF13205"/>
    </source>
</evidence>
<feature type="domain" description="SbsA Ig-like" evidence="3">
    <location>
        <begin position="160"/>
        <end position="268"/>
    </location>
</feature>
<feature type="domain" description="SbsA Ig-like" evidence="3">
    <location>
        <begin position="50"/>
        <end position="155"/>
    </location>
</feature>
<dbReference type="InterPro" id="IPR032812">
    <property type="entry name" value="SbsA_Ig"/>
</dbReference>
<evidence type="ECO:0000256" key="2">
    <source>
        <dbReference type="ARBA" id="ARBA00022729"/>
    </source>
</evidence>
<accession>A0A1J5SAQ2</accession>
<dbReference type="AlphaFoldDB" id="A0A1J5SAQ2"/>
<dbReference type="Gene3D" id="2.60.40.1220">
    <property type="match status" value="2"/>
</dbReference>
<organism evidence="4">
    <name type="scientific">mine drainage metagenome</name>
    <dbReference type="NCBI Taxonomy" id="410659"/>
    <lineage>
        <taxon>unclassified sequences</taxon>
        <taxon>metagenomes</taxon>
        <taxon>ecological metagenomes</taxon>
    </lineage>
</organism>
<dbReference type="EMBL" id="MLJW01000049">
    <property type="protein sequence ID" value="OIR05617.1"/>
    <property type="molecule type" value="Genomic_DNA"/>
</dbReference>